<name>F0J8C9_AMBVA</name>
<keyword evidence="2" id="KW-0732">Signal</keyword>
<feature type="region of interest" description="Disordered" evidence="1">
    <location>
        <begin position="29"/>
        <end position="124"/>
    </location>
</feature>
<protein>
    <submittedName>
        <fullName evidence="3">Hirudin-like protein</fullName>
    </submittedName>
</protein>
<sequence>MAKAMFLFVVIALAAPAVSAKPRWTPLFALKGRSNDGSVAQPKLHRQSPGGDFEEFPEQAIEQRALKGRSNDGSVAQPKLHRQSPGGDFEEFPEEAIEQRALKGRSNDGSVAQPKLHRLSPGGD</sequence>
<evidence type="ECO:0000256" key="2">
    <source>
        <dbReference type="SAM" id="SignalP"/>
    </source>
</evidence>
<organism evidence="3">
    <name type="scientific">Amblyomma variegatum</name>
    <name type="common">Tropical bont tick</name>
    <dbReference type="NCBI Taxonomy" id="34610"/>
    <lineage>
        <taxon>Eukaryota</taxon>
        <taxon>Metazoa</taxon>
        <taxon>Ecdysozoa</taxon>
        <taxon>Arthropoda</taxon>
        <taxon>Chelicerata</taxon>
        <taxon>Arachnida</taxon>
        <taxon>Acari</taxon>
        <taxon>Parasitiformes</taxon>
        <taxon>Ixodida</taxon>
        <taxon>Ixodoidea</taxon>
        <taxon>Ixodidae</taxon>
        <taxon>Amblyomminae</taxon>
        <taxon>Amblyomma</taxon>
    </lineage>
</organism>
<reference evidence="3" key="1">
    <citation type="journal article" date="2011" name="BMC Genomics">
        <title>A further insight into the sialome of the tropical bont tick, Amblyomma variegatum.</title>
        <authorList>
            <person name="Ribeiro J.M."/>
            <person name="Anderson J.M."/>
            <person name="Manoukis N.C."/>
            <person name="Meng Z."/>
            <person name="Francishetti I.M."/>
        </authorList>
    </citation>
    <scope>NUCLEOTIDE SEQUENCE</scope>
    <source>
        <strain evidence="3">Amb_var-1342</strain>
        <tissue evidence="3">Salivary gland</tissue>
    </source>
</reference>
<evidence type="ECO:0000313" key="3">
    <source>
        <dbReference type="EMBL" id="DAA34160.1"/>
    </source>
</evidence>
<feature type="non-terminal residue" evidence="3">
    <location>
        <position position="124"/>
    </location>
</feature>
<proteinExistence type="evidence at transcript level"/>
<accession>F0J8C9</accession>
<feature type="chain" id="PRO_5003254709" evidence="2">
    <location>
        <begin position="21"/>
        <end position="124"/>
    </location>
</feature>
<dbReference type="AlphaFoldDB" id="F0J8C9"/>
<feature type="signal peptide" evidence="2">
    <location>
        <begin position="1"/>
        <end position="20"/>
    </location>
</feature>
<dbReference type="EMBL" id="BK007130">
    <property type="protein sequence ID" value="DAA34160.1"/>
    <property type="molecule type" value="mRNA"/>
</dbReference>
<evidence type="ECO:0000256" key="1">
    <source>
        <dbReference type="SAM" id="MobiDB-lite"/>
    </source>
</evidence>